<dbReference type="InterPro" id="IPR036034">
    <property type="entry name" value="PDZ_sf"/>
</dbReference>
<feature type="region of interest" description="Disordered" evidence="2">
    <location>
        <begin position="262"/>
        <end position="406"/>
    </location>
</feature>
<feature type="compositionally biased region" description="Basic and acidic residues" evidence="2">
    <location>
        <begin position="380"/>
        <end position="394"/>
    </location>
</feature>
<evidence type="ECO:0000313" key="5">
    <source>
        <dbReference type="Proteomes" id="UP000541610"/>
    </source>
</evidence>
<feature type="compositionally biased region" description="Low complexity" evidence="2">
    <location>
        <begin position="263"/>
        <end position="273"/>
    </location>
</feature>
<evidence type="ECO:0000313" key="4">
    <source>
        <dbReference type="EMBL" id="KAF4684273.1"/>
    </source>
</evidence>
<dbReference type="Pfam" id="PF13174">
    <property type="entry name" value="TPR_6"/>
    <property type="match status" value="1"/>
</dbReference>
<feature type="domain" description="PDZ GRASP-type" evidence="3">
    <location>
        <begin position="157"/>
        <end position="256"/>
    </location>
</feature>
<dbReference type="Pfam" id="PF13181">
    <property type="entry name" value="TPR_8"/>
    <property type="match status" value="2"/>
</dbReference>
<organism evidence="4 5">
    <name type="scientific">Perkinsus olseni</name>
    <name type="common">Perkinsus atlanticus</name>
    <dbReference type="NCBI Taxonomy" id="32597"/>
    <lineage>
        <taxon>Eukaryota</taxon>
        <taxon>Sar</taxon>
        <taxon>Alveolata</taxon>
        <taxon>Perkinsozoa</taxon>
        <taxon>Perkinsea</taxon>
        <taxon>Perkinsida</taxon>
        <taxon>Perkinsidae</taxon>
        <taxon>Perkinsus</taxon>
    </lineage>
</organism>
<name>A0A7J6NK74_PEROL</name>
<dbReference type="OrthoDB" id="1926212at2759"/>
<dbReference type="GO" id="GO:1905515">
    <property type="term" value="P:non-motile cilium assembly"/>
    <property type="evidence" value="ECO:0007669"/>
    <property type="project" value="TreeGrafter"/>
</dbReference>
<dbReference type="GO" id="GO:0005814">
    <property type="term" value="C:centriole"/>
    <property type="evidence" value="ECO:0007669"/>
    <property type="project" value="TreeGrafter"/>
</dbReference>
<keyword evidence="1" id="KW-0802">TPR repeat</keyword>
<dbReference type="PANTHER" id="PTHR44117:SF1">
    <property type="entry name" value="INTRAFLAGELLAR TRANSPORT PROTEIN 88 HOMOLOG"/>
    <property type="match status" value="1"/>
</dbReference>
<dbReference type="SUPFAM" id="SSF48452">
    <property type="entry name" value="TPR-like"/>
    <property type="match status" value="3"/>
</dbReference>
<dbReference type="GO" id="GO:0036064">
    <property type="term" value="C:ciliary basal body"/>
    <property type="evidence" value="ECO:0007669"/>
    <property type="project" value="TreeGrafter"/>
</dbReference>
<comment type="caution">
    <text evidence="4">The sequence shown here is derived from an EMBL/GenBank/DDBJ whole genome shotgun (WGS) entry which is preliminary data.</text>
</comment>
<feature type="region of interest" description="Disordered" evidence="2">
    <location>
        <begin position="783"/>
        <end position="830"/>
    </location>
</feature>
<dbReference type="PROSITE" id="PS50005">
    <property type="entry name" value="TPR"/>
    <property type="match status" value="3"/>
</dbReference>
<dbReference type="SUPFAM" id="SSF50156">
    <property type="entry name" value="PDZ domain-like"/>
    <property type="match status" value="2"/>
</dbReference>
<feature type="repeat" description="TPR" evidence="1">
    <location>
        <begin position="710"/>
        <end position="743"/>
    </location>
</feature>
<dbReference type="EMBL" id="JABANP010000320">
    <property type="protein sequence ID" value="KAF4684273.1"/>
    <property type="molecule type" value="Genomic_DNA"/>
</dbReference>
<feature type="compositionally biased region" description="Acidic residues" evidence="2">
    <location>
        <begin position="1374"/>
        <end position="1386"/>
    </location>
</feature>
<proteinExistence type="predicted"/>
<feature type="compositionally biased region" description="Basic residues" evidence="2">
    <location>
        <begin position="509"/>
        <end position="520"/>
    </location>
</feature>
<dbReference type="Pfam" id="PF04495">
    <property type="entry name" value="GRASP55_65"/>
    <property type="match status" value="1"/>
</dbReference>
<feature type="domain" description="PDZ GRASP-type" evidence="3">
    <location>
        <begin position="59"/>
        <end position="151"/>
    </location>
</feature>
<dbReference type="PROSITE" id="PS50293">
    <property type="entry name" value="TPR_REGION"/>
    <property type="match status" value="1"/>
</dbReference>
<dbReference type="Gene3D" id="2.30.42.10">
    <property type="match status" value="2"/>
</dbReference>
<feature type="repeat" description="TPR" evidence="1">
    <location>
        <begin position="1201"/>
        <end position="1234"/>
    </location>
</feature>
<feature type="region of interest" description="Disordered" evidence="2">
    <location>
        <begin position="506"/>
        <end position="525"/>
    </location>
</feature>
<dbReference type="PANTHER" id="PTHR44117">
    <property type="entry name" value="INTRAFLAGELLAR TRANSPORT PROTEIN 88 HOMOLOG"/>
    <property type="match status" value="1"/>
</dbReference>
<dbReference type="GO" id="GO:0042073">
    <property type="term" value="P:intraciliary transport"/>
    <property type="evidence" value="ECO:0007669"/>
    <property type="project" value="TreeGrafter"/>
</dbReference>
<feature type="region of interest" description="Disordered" evidence="2">
    <location>
        <begin position="442"/>
        <end position="464"/>
    </location>
</feature>
<dbReference type="GO" id="GO:0019894">
    <property type="term" value="F:kinesin binding"/>
    <property type="evidence" value="ECO:0007669"/>
    <property type="project" value="TreeGrafter"/>
</dbReference>
<sequence>MGATESTDNNPDHHHDDADDASSSNTSDDNTSNNQIHESSSDDDDTNSSSSSIDPSHGAGFRIMSVREGSPAHMAGLEAYFDYIVGLDGMKVSENHDDFFNAVMEHEEKTLTLSVYSILTLTLRQVQVLPHTAWKGSSHGLLGITLHYEQVDDGRSHGLRVLQVFPNSPADHAGLTPGDDYLIQIVHNNRILRDVQDLKHEFDEYFARDDEANDGVVRIKVYNSRLSRVWIADISPSYDWDGGEGCLGCDLGQGLLHRIPPLQQQQQQQQQQQPADDDDEMATKVEGDKRDEKIDGDEVEESAGSPQEHSDDDGKVEMQGVLGNTDDNNGSGDGGGNSSPPAEQRQQRQPAAVAATTAAAAFGAYTPPTIPPPPPPPVRVADDKVDGNNDKENNDFGDGGTRKGGSSMMLSSSILLSNINNTKPVPGSIQQRDGEIITENDDGVPHNHHHHHDNGQTVTTTTSSSFNKYDFPIERRDTYSEGTPLKDDGLTVEGGLILSSNDGRITSAYHHHHPHPHHHQQNITRPVTSTRAAGYTHANNTSFDPFKLQRGDNTITATAAAAAAAAGGNNNNHVPSSVEDEDDRKIRNMEHRLQAVIDATFIKRVNYDNNNGVARLSTMKDKKNSNTTTTTNNMTALLRDNLDELKEAQKVDKQILKLRAQTGRQDDTDLDLTFLLQLTIASHKDKAGYYQEAIDGYTQIVASRLYPHLGRFNINIGDIYYKMGRYTTAIKMYRKALDETPTWLPTRRYKIRRNIGHAFYAMRQYKDAAKHYSELLIPIQQDAPQHHHHTADGSMMASAAPNGSYSDNNMDGRPPPGYNNNHHDNASSSTSLDTFMDHETGLFLLLCYYAMRDEEEMRTTFKRLLLVTRGRGDPTLYDDTIDDYDDDDDAVSSSYYHDHSRRDDDLVVMNGEGMLLEKRTDEDPLREFVKNRRQEARNIILTAANLIAPIIGIANNNNTNNNHHTRSSSSSPNGYDWVIDTLYRGGYPSIAAEMEINKAHYYLKHKLFDEAITTLKSFENKDQHLMQTRAATNLSFIYFQEGDYDQAEKYADMAIRIDRYNCEALVNKGNCLFIANNLSKAKELYLEAIGVAAHCLEAIYNLGLVCKNACAYDEALVAFNKLHQITKSNCDVLWQLGDIYEKMGDHGKAHEHFSLILTQGRGRPNDPTVLARIGQLYELEGNEVEAYHNYKESYRHWPLDLNVITWLGVYYVKKDLFESAVPLFMRASEISPSEPKWMLMVASCYRRMGDQQKALSMYQQIHDRFPRDVESLKYLVSICKEMGKPCEQYENILHRLQQQQQQPTGDKQKQEEGGVERTKGISSVGVAAAMDSRTLSSSPIGDAKPTYEAVVADKIELHDGRRRLSAGGLPPPSDEWEDDELPDLGT</sequence>
<feature type="region of interest" description="Disordered" evidence="2">
    <location>
        <begin position="1359"/>
        <end position="1386"/>
    </location>
</feature>
<protein>
    <recommendedName>
        <fullName evidence="3">PDZ GRASP-type domain-containing protein</fullName>
    </recommendedName>
</protein>
<feature type="region of interest" description="Disordered" evidence="2">
    <location>
        <begin position="1297"/>
        <end position="1323"/>
    </location>
</feature>
<gene>
    <name evidence="4" type="ORF">FOZ60_008085</name>
</gene>
<feature type="compositionally biased region" description="Low complexity" evidence="2">
    <location>
        <begin position="47"/>
        <end position="56"/>
    </location>
</feature>
<dbReference type="InterPro" id="IPR011990">
    <property type="entry name" value="TPR-like_helical_dom_sf"/>
</dbReference>
<feature type="compositionally biased region" description="Basic and acidic residues" evidence="2">
    <location>
        <begin position="281"/>
        <end position="293"/>
    </location>
</feature>
<dbReference type="InterPro" id="IPR019734">
    <property type="entry name" value="TPR_rpt"/>
</dbReference>
<dbReference type="SMART" id="SM00028">
    <property type="entry name" value="TPR"/>
    <property type="match status" value="10"/>
</dbReference>
<dbReference type="GO" id="GO:0097730">
    <property type="term" value="C:non-motile cilium"/>
    <property type="evidence" value="ECO:0007669"/>
    <property type="project" value="TreeGrafter"/>
</dbReference>
<dbReference type="GO" id="GO:0097546">
    <property type="term" value="C:ciliary base"/>
    <property type="evidence" value="ECO:0007669"/>
    <property type="project" value="TreeGrafter"/>
</dbReference>
<evidence type="ECO:0000259" key="3">
    <source>
        <dbReference type="PROSITE" id="PS51865"/>
    </source>
</evidence>
<dbReference type="PROSITE" id="PS51865">
    <property type="entry name" value="PDZ_GRASP"/>
    <property type="match status" value="2"/>
</dbReference>
<evidence type="ECO:0000256" key="1">
    <source>
        <dbReference type="PROSITE-ProRule" id="PRU00339"/>
    </source>
</evidence>
<dbReference type="InterPro" id="IPR024958">
    <property type="entry name" value="GRASP_PDZ"/>
</dbReference>
<dbReference type="Proteomes" id="UP000541610">
    <property type="component" value="Unassembled WGS sequence"/>
</dbReference>
<feature type="region of interest" description="Disordered" evidence="2">
    <location>
        <begin position="1"/>
        <end position="59"/>
    </location>
</feature>
<feature type="compositionally biased region" description="Low complexity" evidence="2">
    <location>
        <begin position="21"/>
        <end position="34"/>
    </location>
</feature>
<feature type="repeat" description="TPR" evidence="1">
    <location>
        <begin position="1028"/>
        <end position="1061"/>
    </location>
</feature>
<evidence type="ECO:0000256" key="2">
    <source>
        <dbReference type="SAM" id="MobiDB-lite"/>
    </source>
</evidence>
<feature type="compositionally biased region" description="Low complexity" evidence="2">
    <location>
        <begin position="338"/>
        <end position="367"/>
    </location>
</feature>
<reference evidence="4 5" key="1">
    <citation type="submission" date="2020-04" db="EMBL/GenBank/DDBJ databases">
        <title>Perkinsus olseni comparative genomics.</title>
        <authorList>
            <person name="Bogema D.R."/>
        </authorList>
    </citation>
    <scope>NUCLEOTIDE SEQUENCE [LARGE SCALE GENOMIC DNA]</scope>
    <source>
        <strain evidence="4">00978-12</strain>
    </source>
</reference>
<feature type="compositionally biased region" description="Basic and acidic residues" evidence="2">
    <location>
        <begin position="1306"/>
        <end position="1319"/>
    </location>
</feature>
<feature type="compositionally biased region" description="Pro residues" evidence="2">
    <location>
        <begin position="368"/>
        <end position="378"/>
    </location>
</feature>
<feature type="compositionally biased region" description="Polar residues" evidence="2">
    <location>
        <begin position="455"/>
        <end position="464"/>
    </location>
</feature>
<accession>A0A7J6NK74</accession>
<dbReference type="Gene3D" id="1.25.40.10">
    <property type="entry name" value="Tetratricopeptide repeat domain"/>
    <property type="match status" value="2"/>
</dbReference>